<dbReference type="Proteomes" id="UP000309885">
    <property type="component" value="Unassembled WGS sequence"/>
</dbReference>
<feature type="transmembrane region" description="Helical" evidence="1">
    <location>
        <begin position="130"/>
        <end position="151"/>
    </location>
</feature>
<organism evidence="2 3">
    <name type="scientific">Lacticaseibacillus zeae</name>
    <name type="common">Lactobacillus zeae</name>
    <dbReference type="NCBI Taxonomy" id="57037"/>
    <lineage>
        <taxon>Bacteria</taxon>
        <taxon>Bacillati</taxon>
        <taxon>Bacillota</taxon>
        <taxon>Bacilli</taxon>
        <taxon>Lactobacillales</taxon>
        <taxon>Lactobacillaceae</taxon>
        <taxon>Lacticaseibacillus</taxon>
    </lineage>
</organism>
<feature type="transmembrane region" description="Helical" evidence="1">
    <location>
        <begin position="12"/>
        <end position="33"/>
    </location>
</feature>
<keyword evidence="1" id="KW-0472">Membrane</keyword>
<protein>
    <submittedName>
        <fullName evidence="2">Uncharacterized protein</fullName>
    </submittedName>
</protein>
<feature type="transmembrane region" description="Helical" evidence="1">
    <location>
        <begin position="207"/>
        <end position="229"/>
    </location>
</feature>
<proteinExistence type="predicted"/>
<feature type="transmembrane region" description="Helical" evidence="1">
    <location>
        <begin position="163"/>
        <end position="187"/>
    </location>
</feature>
<evidence type="ECO:0000313" key="3">
    <source>
        <dbReference type="Proteomes" id="UP000309885"/>
    </source>
</evidence>
<evidence type="ECO:0000256" key="1">
    <source>
        <dbReference type="SAM" id="Phobius"/>
    </source>
</evidence>
<gene>
    <name evidence="2" type="ORF">FEI15_11830</name>
</gene>
<sequence length="241" mass="27801">MKTKWQHLSSAFQGMILGAIWFALALVFIGYNFPTAQNLAPNSFSPFVPLLSRTDGVVTADWTQFSFWFILLLTLYSVFRVTLQGRTQYPLQQVLRMMMPLWLFAIAIIFITTFWLPVTGLENLSLFERSSVTLGVLIFMALFVGSFQLYGEMIRYSSKRGRIIRLVCWIVFLFGIIYVLTHVSFTLHGKRILENSFFFGNIDQNSWSVPFWQSWVIGVGLIVVSWLAIGSKQVKFRHPQN</sequence>
<dbReference type="EMBL" id="VBWO01000012">
    <property type="protein sequence ID" value="TLF38004.1"/>
    <property type="molecule type" value="Genomic_DNA"/>
</dbReference>
<dbReference type="RefSeq" id="WP_138131501.1">
    <property type="nucleotide sequence ID" value="NZ_VBWO01000012.1"/>
</dbReference>
<dbReference type="AlphaFoldDB" id="A0A5R8LLA9"/>
<keyword evidence="1" id="KW-1133">Transmembrane helix</keyword>
<name>A0A5R8LLA9_LACZE</name>
<comment type="caution">
    <text evidence="2">The sequence shown here is derived from an EMBL/GenBank/DDBJ whole genome shotgun (WGS) entry which is preliminary data.</text>
</comment>
<keyword evidence="1" id="KW-0812">Transmembrane</keyword>
<accession>A0A5R8LLA9</accession>
<reference evidence="2 3" key="1">
    <citation type="submission" date="2019-05" db="EMBL/GenBank/DDBJ databases">
        <title>Genome-based reclassification of Lactobacillus casei as Lactobacillus casei subsp. casei. subsp.nov., description of Lactobacillus casei subsp. zeae subsp. nov., and emended description of Lactobacillus casei.</title>
        <authorList>
            <person name="Huang C.-H."/>
        </authorList>
    </citation>
    <scope>NUCLEOTIDE SEQUENCE [LARGE SCALE GENOMIC DNA]</scope>
    <source>
        <strain evidence="2 3">CRBIP24.44</strain>
    </source>
</reference>
<evidence type="ECO:0000313" key="2">
    <source>
        <dbReference type="EMBL" id="TLF38004.1"/>
    </source>
</evidence>
<feature type="transmembrane region" description="Helical" evidence="1">
    <location>
        <begin position="95"/>
        <end position="118"/>
    </location>
</feature>
<feature type="transmembrane region" description="Helical" evidence="1">
    <location>
        <begin position="65"/>
        <end position="83"/>
    </location>
</feature>